<evidence type="ECO:0000256" key="4">
    <source>
        <dbReference type="ARBA" id="ARBA00022452"/>
    </source>
</evidence>
<evidence type="ECO:0000256" key="5">
    <source>
        <dbReference type="ARBA" id="ARBA00022692"/>
    </source>
</evidence>
<feature type="chain" id="PRO_5010274166" evidence="9">
    <location>
        <begin position="29"/>
        <end position="469"/>
    </location>
</feature>
<evidence type="ECO:0000256" key="9">
    <source>
        <dbReference type="SAM" id="SignalP"/>
    </source>
</evidence>
<dbReference type="EMBL" id="FNAY01000001">
    <property type="protein sequence ID" value="SDE34151.1"/>
    <property type="molecule type" value="Genomic_DNA"/>
</dbReference>
<sequence length="469" mass="49952">MKRRTFKPLLLATVAGLGLLAGSLSASAETLADALVSAYKVSHLLDQNRATLRAADEDVATAVAALRPVVSWVAQFQKDRCNYDEPTADRAGCGYEWSKLSTTLLLDISWTIYDFGRSGLAVDIQKETVLATRAALLSTEQDVLLSAVKAYADAKATAEQVAITENSVRVISEQLKAAQDRFDVGEVTKTDVSQAEASLAGARASLAAAQGEYKAAREAYKAVIGHYPERLAALPRAPKLPKSPDEATSTALRLHPVIKQSQHMVTAADLGVQLAKAGHMPTVTGVAELTDPEPRYAGRSASMTLKFNQTLYSGGAIASTNRKAVANRDKARAGLSQAGVEVAQAVANAFAGIDVYRAQINAYDQQIQAADLAYQGVREEATLGARTTLDVLNAEQDLLDAKASRITAEASLQVAYYQLLSAMGLLTVENLKLGIPTYDPAAYYNAVQNAPLSDQGKALDRVLRAIGKN</sequence>
<evidence type="ECO:0000256" key="1">
    <source>
        <dbReference type="ARBA" id="ARBA00004442"/>
    </source>
</evidence>
<dbReference type="AlphaFoldDB" id="A0A1G7C4B9"/>
<dbReference type="InterPro" id="IPR051906">
    <property type="entry name" value="TolC-like"/>
</dbReference>
<keyword evidence="9" id="KW-0732">Signal</keyword>
<dbReference type="SUPFAM" id="SSF56954">
    <property type="entry name" value="Outer membrane efflux proteins (OEP)"/>
    <property type="match status" value="1"/>
</dbReference>
<dbReference type="GO" id="GO:0009279">
    <property type="term" value="C:cell outer membrane"/>
    <property type="evidence" value="ECO:0007669"/>
    <property type="project" value="UniProtKB-SubCell"/>
</dbReference>
<feature type="signal peptide" evidence="9">
    <location>
        <begin position="1"/>
        <end position="28"/>
    </location>
</feature>
<dbReference type="RefSeq" id="WP_074552437.1">
    <property type="nucleotide sequence ID" value="NZ_CP119563.1"/>
</dbReference>
<comment type="similarity">
    <text evidence="2">Belongs to the outer membrane factor (OMF) (TC 1.B.17) family.</text>
</comment>
<reference evidence="10 11" key="1">
    <citation type="submission" date="2016-10" db="EMBL/GenBank/DDBJ databases">
        <authorList>
            <person name="de Groot N.N."/>
        </authorList>
    </citation>
    <scope>NUCLEOTIDE SEQUENCE [LARGE SCALE GENOMIC DNA]</scope>
    <source>
        <strain evidence="11">DSM 938 / 37b4</strain>
    </source>
</reference>
<keyword evidence="7" id="KW-0998">Cell outer membrane</keyword>
<dbReference type="GO" id="GO:0015288">
    <property type="term" value="F:porin activity"/>
    <property type="evidence" value="ECO:0007669"/>
    <property type="project" value="TreeGrafter"/>
</dbReference>
<feature type="coiled-coil region" evidence="8">
    <location>
        <begin position="192"/>
        <end position="219"/>
    </location>
</feature>
<organism evidence="10 11">
    <name type="scientific">Rhodobacter capsulatus</name>
    <name type="common">Rhodopseudomonas capsulata</name>
    <dbReference type="NCBI Taxonomy" id="1061"/>
    <lineage>
        <taxon>Bacteria</taxon>
        <taxon>Pseudomonadati</taxon>
        <taxon>Pseudomonadota</taxon>
        <taxon>Alphaproteobacteria</taxon>
        <taxon>Rhodobacterales</taxon>
        <taxon>Rhodobacter group</taxon>
        <taxon>Rhodobacter</taxon>
    </lineage>
</organism>
<dbReference type="Gene3D" id="1.20.1600.10">
    <property type="entry name" value="Outer membrane efflux proteins (OEP)"/>
    <property type="match status" value="1"/>
</dbReference>
<keyword evidence="8" id="KW-0175">Coiled coil</keyword>
<dbReference type="InterPro" id="IPR010130">
    <property type="entry name" value="T1SS_OMP_TolC"/>
</dbReference>
<evidence type="ECO:0000313" key="10">
    <source>
        <dbReference type="EMBL" id="SDE34151.1"/>
    </source>
</evidence>
<dbReference type="Proteomes" id="UP000183812">
    <property type="component" value="Unassembled WGS sequence"/>
</dbReference>
<dbReference type="InterPro" id="IPR003423">
    <property type="entry name" value="OMP_efflux"/>
</dbReference>
<protein>
    <submittedName>
        <fullName evidence="10">Outer membrane protein</fullName>
    </submittedName>
</protein>
<dbReference type="OrthoDB" id="9789368at2"/>
<dbReference type="GO" id="GO:0015562">
    <property type="term" value="F:efflux transmembrane transporter activity"/>
    <property type="evidence" value="ECO:0007669"/>
    <property type="project" value="InterPro"/>
</dbReference>
<dbReference type="GO" id="GO:1990281">
    <property type="term" value="C:efflux pump complex"/>
    <property type="evidence" value="ECO:0007669"/>
    <property type="project" value="TreeGrafter"/>
</dbReference>
<keyword evidence="6" id="KW-0472">Membrane</keyword>
<evidence type="ECO:0000256" key="3">
    <source>
        <dbReference type="ARBA" id="ARBA00022448"/>
    </source>
</evidence>
<evidence type="ECO:0000313" key="11">
    <source>
        <dbReference type="Proteomes" id="UP000183812"/>
    </source>
</evidence>
<keyword evidence="4" id="KW-1134">Transmembrane beta strand</keyword>
<gene>
    <name evidence="10" type="ORF">SAMN04244550_00157</name>
</gene>
<name>A0A1G7C4B9_RHOCA</name>
<evidence type="ECO:0000256" key="6">
    <source>
        <dbReference type="ARBA" id="ARBA00023136"/>
    </source>
</evidence>
<comment type="subcellular location">
    <subcellularLocation>
        <location evidence="1">Cell outer membrane</location>
    </subcellularLocation>
</comment>
<evidence type="ECO:0000256" key="7">
    <source>
        <dbReference type="ARBA" id="ARBA00023237"/>
    </source>
</evidence>
<dbReference type="PANTHER" id="PTHR30026:SF22">
    <property type="entry name" value="OUTER MEMBRANE EFFLUX PROTEIN"/>
    <property type="match status" value="1"/>
</dbReference>
<evidence type="ECO:0000256" key="8">
    <source>
        <dbReference type="SAM" id="Coils"/>
    </source>
</evidence>
<keyword evidence="3" id="KW-0813">Transport</keyword>
<evidence type="ECO:0000256" key="2">
    <source>
        <dbReference type="ARBA" id="ARBA00007613"/>
    </source>
</evidence>
<keyword evidence="5" id="KW-0812">Transmembrane</keyword>
<proteinExistence type="inferred from homology"/>
<accession>A0A1G7C4B9</accession>
<dbReference type="Pfam" id="PF02321">
    <property type="entry name" value="OEP"/>
    <property type="match status" value="2"/>
</dbReference>
<dbReference type="PANTHER" id="PTHR30026">
    <property type="entry name" value="OUTER MEMBRANE PROTEIN TOLC"/>
    <property type="match status" value="1"/>
</dbReference>
<dbReference type="NCBIfam" id="TIGR01844">
    <property type="entry name" value="type_I_sec_TolC"/>
    <property type="match status" value="1"/>
</dbReference>